<evidence type="ECO:0000256" key="1">
    <source>
        <dbReference type="ARBA" id="ARBA00004141"/>
    </source>
</evidence>
<dbReference type="RefSeq" id="XP_031398431.1">
    <property type="nucleotide sequence ID" value="XM_031542571.1"/>
</dbReference>
<evidence type="ECO:0000313" key="9">
    <source>
        <dbReference type="Proteomes" id="UP000515151"/>
    </source>
</evidence>
<dbReference type="AlphaFoldDB" id="A0A6P8DZ19"/>
<dbReference type="PANTHER" id="PTHR43448">
    <property type="entry name" value="PROTOHEME IX FARNESYLTRANSFERASE, MITOCHONDRIAL"/>
    <property type="match status" value="1"/>
</dbReference>
<keyword evidence="3 8" id="KW-0812">Transmembrane</keyword>
<evidence type="ECO:0000256" key="2">
    <source>
        <dbReference type="ARBA" id="ARBA00022679"/>
    </source>
</evidence>
<gene>
    <name evidence="10" type="primary">LOC116208996</name>
</gene>
<evidence type="ECO:0000256" key="3">
    <source>
        <dbReference type="ARBA" id="ARBA00022692"/>
    </source>
</evidence>
<dbReference type="Proteomes" id="UP000515151">
    <property type="component" value="Chromosome 5"/>
</dbReference>
<feature type="transmembrane region" description="Helical" evidence="8">
    <location>
        <begin position="59"/>
        <end position="84"/>
    </location>
</feature>
<dbReference type="Pfam" id="PF01040">
    <property type="entry name" value="UbiA"/>
    <property type="match status" value="1"/>
</dbReference>
<keyword evidence="2" id="KW-0808">Transferase</keyword>
<dbReference type="GO" id="GO:0016020">
    <property type="term" value="C:membrane"/>
    <property type="evidence" value="ECO:0007669"/>
    <property type="project" value="UniProtKB-SubCell"/>
</dbReference>
<evidence type="ECO:0000256" key="8">
    <source>
        <dbReference type="SAM" id="Phobius"/>
    </source>
</evidence>
<evidence type="ECO:0000256" key="4">
    <source>
        <dbReference type="ARBA" id="ARBA00022989"/>
    </source>
</evidence>
<keyword evidence="4 8" id="KW-1133">Transmembrane helix</keyword>
<comment type="subcellular location">
    <subcellularLocation>
        <location evidence="1">Membrane</location>
        <topology evidence="1">Multi-pass membrane protein</topology>
    </subcellularLocation>
</comment>
<dbReference type="InterPro" id="IPR006369">
    <property type="entry name" value="Protohaem_IX_farnesylTrfase"/>
</dbReference>
<evidence type="ECO:0000313" key="10">
    <source>
        <dbReference type="RefSeq" id="XP_031398431.1"/>
    </source>
</evidence>
<sequence>MKRTRQRPLPSGRISAHHAIVWASSVGIAGTALLAYKVNKLPPVPAIFEIIEKLKENHVYQANIWAAGLAASNLILYAFVYTPLKQIHPVNTWVGTIVGAIPPLLGWVAALGEISLNAMILLLLSTSGRYRILWPMPFPQISSPTPVAHASYAPFLFLPAPSYEAPH</sequence>
<proteinExistence type="predicted"/>
<accession>A0A6P8DZ19</accession>
<organism evidence="9 10">
    <name type="scientific">Punica granatum</name>
    <name type="common">Pomegranate</name>
    <dbReference type="NCBI Taxonomy" id="22663"/>
    <lineage>
        <taxon>Eukaryota</taxon>
        <taxon>Viridiplantae</taxon>
        <taxon>Streptophyta</taxon>
        <taxon>Embryophyta</taxon>
        <taxon>Tracheophyta</taxon>
        <taxon>Spermatophyta</taxon>
        <taxon>Magnoliopsida</taxon>
        <taxon>eudicotyledons</taxon>
        <taxon>Gunneridae</taxon>
        <taxon>Pentapetalae</taxon>
        <taxon>rosids</taxon>
        <taxon>malvids</taxon>
        <taxon>Myrtales</taxon>
        <taxon>Lythraceae</taxon>
        <taxon>Punica</taxon>
    </lineage>
</organism>
<evidence type="ECO:0000256" key="5">
    <source>
        <dbReference type="ARBA" id="ARBA00023133"/>
    </source>
</evidence>
<evidence type="ECO:0000256" key="6">
    <source>
        <dbReference type="ARBA" id="ARBA00023136"/>
    </source>
</evidence>
<dbReference type="OrthoDB" id="5211at2759"/>
<dbReference type="PANTHER" id="PTHR43448:SF2">
    <property type="entry name" value="PROTOHEME IX FARNESYLTRANSFERASE, MITOCHONDRIAL"/>
    <property type="match status" value="1"/>
</dbReference>
<keyword evidence="6 8" id="KW-0472">Membrane</keyword>
<keyword evidence="9" id="KW-1185">Reference proteome</keyword>
<dbReference type="GeneID" id="116208996"/>
<dbReference type="GO" id="GO:0005739">
    <property type="term" value="C:mitochondrion"/>
    <property type="evidence" value="ECO:0007669"/>
    <property type="project" value="TreeGrafter"/>
</dbReference>
<reference evidence="10" key="2">
    <citation type="submission" date="2025-08" db="UniProtKB">
        <authorList>
            <consortium name="RefSeq"/>
        </authorList>
    </citation>
    <scope>IDENTIFICATION</scope>
    <source>
        <tissue evidence="10">Leaf</tissue>
    </source>
</reference>
<evidence type="ECO:0000256" key="7">
    <source>
        <dbReference type="ARBA" id="ARBA00030253"/>
    </source>
</evidence>
<dbReference type="GO" id="GO:0006784">
    <property type="term" value="P:heme A biosynthetic process"/>
    <property type="evidence" value="ECO:0007669"/>
    <property type="project" value="TreeGrafter"/>
</dbReference>
<dbReference type="Gene3D" id="1.10.357.140">
    <property type="entry name" value="UbiA prenyltransferase"/>
    <property type="match status" value="1"/>
</dbReference>
<keyword evidence="5" id="KW-0350">Heme biosynthesis</keyword>
<dbReference type="GO" id="GO:0008495">
    <property type="term" value="F:protoheme IX farnesyltransferase activity"/>
    <property type="evidence" value="ECO:0007669"/>
    <property type="project" value="InterPro"/>
</dbReference>
<dbReference type="InterPro" id="IPR044878">
    <property type="entry name" value="UbiA_sf"/>
</dbReference>
<dbReference type="InterPro" id="IPR000537">
    <property type="entry name" value="UbiA_prenyltransferase"/>
</dbReference>
<reference evidence="9" key="1">
    <citation type="journal article" date="2020" name="Plant Biotechnol. J.">
        <title>The pomegranate (Punica granatum L.) draft genome dissects genetic divergence between soft- and hard-seeded cultivars.</title>
        <authorList>
            <person name="Luo X."/>
            <person name="Li H."/>
            <person name="Wu Z."/>
            <person name="Yao W."/>
            <person name="Zhao P."/>
            <person name="Cao D."/>
            <person name="Yu H."/>
            <person name="Li K."/>
            <person name="Poudel K."/>
            <person name="Zhao D."/>
            <person name="Zhang F."/>
            <person name="Xia X."/>
            <person name="Chen L."/>
            <person name="Wang Q."/>
            <person name="Jing D."/>
            <person name="Cao S."/>
        </authorList>
    </citation>
    <scope>NUCLEOTIDE SEQUENCE [LARGE SCALE GENOMIC DNA]</scope>
    <source>
        <strain evidence="9">cv. Tunisia</strain>
    </source>
</reference>
<feature type="transmembrane region" description="Helical" evidence="8">
    <location>
        <begin position="104"/>
        <end position="124"/>
    </location>
</feature>
<name>A0A6P8DZ19_PUNGR</name>
<protein>
    <recommendedName>
        <fullName evidence="7">Heme O synthase</fullName>
    </recommendedName>
</protein>